<feature type="compositionally biased region" description="Polar residues" evidence="9">
    <location>
        <begin position="12"/>
        <end position="26"/>
    </location>
</feature>
<dbReference type="OrthoDB" id="249612at2759"/>
<dbReference type="GO" id="GO:0006890">
    <property type="term" value="P:retrograde vesicle-mediated transport, Golgi to endoplasmic reticulum"/>
    <property type="evidence" value="ECO:0007669"/>
    <property type="project" value="TreeGrafter"/>
</dbReference>
<evidence type="ECO:0000256" key="5">
    <source>
        <dbReference type="ARBA" id="ARBA00022927"/>
    </source>
</evidence>
<evidence type="ECO:0000313" key="10">
    <source>
        <dbReference type="EMBL" id="SPO30162.1"/>
    </source>
</evidence>
<dbReference type="InterPro" id="IPR019335">
    <property type="entry name" value="COG7"/>
</dbReference>
<reference evidence="10 11" key="1">
    <citation type="submission" date="2018-03" db="EMBL/GenBank/DDBJ databases">
        <authorList>
            <person name="Guldener U."/>
        </authorList>
    </citation>
    <scope>NUCLEOTIDE SEQUENCE [LARGE SCALE GENOMIC DNA]</scope>
    <source>
        <strain evidence="10 11">NBRC100155</strain>
    </source>
</reference>
<dbReference type="GO" id="GO:0007030">
    <property type="term" value="P:Golgi organization"/>
    <property type="evidence" value="ECO:0007669"/>
    <property type="project" value="TreeGrafter"/>
</dbReference>
<feature type="region of interest" description="Disordered" evidence="9">
    <location>
        <begin position="747"/>
        <end position="814"/>
    </location>
</feature>
<evidence type="ECO:0000256" key="3">
    <source>
        <dbReference type="ARBA" id="ARBA00020984"/>
    </source>
</evidence>
<dbReference type="Pfam" id="PF10191">
    <property type="entry name" value="COG7"/>
    <property type="match status" value="1"/>
</dbReference>
<gene>
    <name evidence="10" type="ORF">UTRI_06001</name>
</gene>
<dbReference type="GO" id="GO:0000139">
    <property type="term" value="C:Golgi membrane"/>
    <property type="evidence" value="ECO:0007669"/>
    <property type="project" value="UniProtKB-SubCell"/>
</dbReference>
<name>A0A5C3EIA9_9BASI</name>
<evidence type="ECO:0000256" key="2">
    <source>
        <dbReference type="ARBA" id="ARBA00005831"/>
    </source>
</evidence>
<feature type="region of interest" description="Disordered" evidence="9">
    <location>
        <begin position="1"/>
        <end position="30"/>
    </location>
</feature>
<dbReference type="PANTHER" id="PTHR21443:SF0">
    <property type="entry name" value="CONSERVED OLIGOMERIC GOLGI COMPLEX SUBUNIT 7"/>
    <property type="match status" value="1"/>
</dbReference>
<keyword evidence="11" id="KW-1185">Reference proteome</keyword>
<evidence type="ECO:0000256" key="9">
    <source>
        <dbReference type="SAM" id="MobiDB-lite"/>
    </source>
</evidence>
<keyword evidence="6" id="KW-0333">Golgi apparatus</keyword>
<dbReference type="Proteomes" id="UP000324022">
    <property type="component" value="Unassembled WGS sequence"/>
</dbReference>
<keyword evidence="5" id="KW-0653">Protein transport</keyword>
<evidence type="ECO:0000256" key="6">
    <source>
        <dbReference type="ARBA" id="ARBA00023034"/>
    </source>
</evidence>
<feature type="compositionally biased region" description="Polar residues" evidence="9">
    <location>
        <begin position="789"/>
        <end position="798"/>
    </location>
</feature>
<protein>
    <recommendedName>
        <fullName evidence="3">Conserved oligomeric Golgi complex subunit 7</fullName>
    </recommendedName>
    <alternativeName>
        <fullName evidence="8">Component of oligomeric Golgi complex 7</fullName>
    </alternativeName>
</protein>
<evidence type="ECO:0000256" key="1">
    <source>
        <dbReference type="ARBA" id="ARBA00004395"/>
    </source>
</evidence>
<keyword evidence="4" id="KW-0813">Transport</keyword>
<evidence type="ECO:0000256" key="8">
    <source>
        <dbReference type="ARBA" id="ARBA00031345"/>
    </source>
</evidence>
<proteinExistence type="inferred from homology"/>
<dbReference type="AlphaFoldDB" id="A0A5C3EIA9"/>
<dbReference type="PANTHER" id="PTHR21443">
    <property type="entry name" value="CONSERVED OLIGOMERIC GOLGI COMPLEX COMPONENT 7"/>
    <property type="match status" value="1"/>
</dbReference>
<accession>A0A5C3EIA9</accession>
<evidence type="ECO:0000256" key="7">
    <source>
        <dbReference type="ARBA" id="ARBA00023136"/>
    </source>
</evidence>
<evidence type="ECO:0000313" key="11">
    <source>
        <dbReference type="Proteomes" id="UP000324022"/>
    </source>
</evidence>
<comment type="similarity">
    <text evidence="2">Belongs to the COG7 family.</text>
</comment>
<dbReference type="GO" id="GO:0017119">
    <property type="term" value="C:Golgi transport complex"/>
    <property type="evidence" value="ECO:0007669"/>
    <property type="project" value="InterPro"/>
</dbReference>
<feature type="compositionally biased region" description="Low complexity" evidence="9">
    <location>
        <begin position="799"/>
        <end position="808"/>
    </location>
</feature>
<sequence length="938" mass="102176">MALSPSAAAEQYGTSDAAASSSQSPGSDAIAALGKCQQPDELAAWLDHYASPTNTTSPPPSSRITTTSFSRTTAASTLKLEDTSAALRQLSLSLSSVRDASRIELDQIIASLVSTIPKIVIELKLMSETATTLQSRVHSLQTQTSTKDPSTDAALARIAALSEAKAGLIEARHALREAQAWSTLESQVTMLLSEERWQEAVDRVAKAADSLKLFSGSAKSNEERSALLQSLTQRIQEQLIPVLQESISIRDGDKVARMAKLLAQMQNGIPTFFQIYTKTRSQNLLSRWAQTASETSDRPLPAQLTSLFGDLLALLGEERVASSSLFSDPNRATQLLVADIIARLDPPIHACIQQATRAPDLETFLAALTDAYKATEEVIRAIQSILPEAKAKQEKSGADADAAPSPIDSNLLALETTDRTWLRLIVEPFIPYQTRLATFEAEAMQLRLHALQSSASSTSVSVSTASTQALQVTKAALRRSTALTKSFATPLLLPSLDKVFETAMERARLELTSELHTILNGVQGRIRRLHLSDGARQAALTYDERGEVLTASDWDEFRKATEKLTACRDAIAAVRGLEETIAYQISELGTLAKAPASGDEEQAVVDFTSPTTALATSSLNTIALHALIAKAKRLLSSASWNFASTDLLLLPAARESILEIASAVQTFQHDLVLSQFLPEFELFPSLPIWTSTKHPSIVNEYDLAMPKFSLSPTEAMARVGEAMLNLPRLFEGYADEVLLFCLQSNKGEPTSTTGSDKEERNLSHARHATMAPPSADTAAVERSSMHRQAFSTTTVPLPSQSDSTTATTEDSEDGDAGVLSQYLRSLLALFFSRFLTSVLPSLPRLTEIGAAQLAADLDYLSNISSVIHSESEMILRFWKKTTEMSADCGRMLVAKYVVGVKGDKQMERKELEDWQEEEMERLVRSDAFRTLARLRGWL</sequence>
<dbReference type="GO" id="GO:0006886">
    <property type="term" value="P:intracellular protein transport"/>
    <property type="evidence" value="ECO:0007669"/>
    <property type="project" value="InterPro"/>
</dbReference>
<comment type="subcellular location">
    <subcellularLocation>
        <location evidence="1">Golgi apparatus membrane</location>
        <topology evidence="1">Peripheral membrane protein</topology>
    </subcellularLocation>
</comment>
<evidence type="ECO:0000256" key="4">
    <source>
        <dbReference type="ARBA" id="ARBA00022448"/>
    </source>
</evidence>
<keyword evidence="7" id="KW-0472">Membrane</keyword>
<dbReference type="EMBL" id="OOIN01000031">
    <property type="protein sequence ID" value="SPO30162.1"/>
    <property type="molecule type" value="Genomic_DNA"/>
</dbReference>
<organism evidence="10 11">
    <name type="scientific">Ustilago trichophora</name>
    <dbReference type="NCBI Taxonomy" id="86804"/>
    <lineage>
        <taxon>Eukaryota</taxon>
        <taxon>Fungi</taxon>
        <taxon>Dikarya</taxon>
        <taxon>Basidiomycota</taxon>
        <taxon>Ustilaginomycotina</taxon>
        <taxon>Ustilaginomycetes</taxon>
        <taxon>Ustilaginales</taxon>
        <taxon>Ustilaginaceae</taxon>
        <taxon>Ustilago</taxon>
    </lineage>
</organism>